<evidence type="ECO:0000256" key="5">
    <source>
        <dbReference type="ARBA" id="ARBA00022737"/>
    </source>
</evidence>
<evidence type="ECO:0000313" key="11">
    <source>
        <dbReference type="RefSeq" id="XP_032830936.1"/>
    </source>
</evidence>
<feature type="region of interest" description="Disordered" evidence="7">
    <location>
        <begin position="618"/>
        <end position="800"/>
    </location>
</feature>
<dbReference type="Pfam" id="PF08167">
    <property type="entry name" value="RIX1"/>
    <property type="match status" value="1"/>
</dbReference>
<dbReference type="PANTHER" id="PTHR34105">
    <property type="entry name" value="PROLINE-, GLUTAMIC ACID- AND LEUCINE-RICH PROTEIN 1"/>
    <property type="match status" value="1"/>
</dbReference>
<feature type="region of interest" description="Disordered" evidence="7">
    <location>
        <begin position="459"/>
        <end position="486"/>
    </location>
</feature>
<evidence type="ECO:0000256" key="8">
    <source>
        <dbReference type="SAM" id="SignalP"/>
    </source>
</evidence>
<feature type="compositionally biased region" description="Basic and acidic residues" evidence="7">
    <location>
        <begin position="751"/>
        <end position="783"/>
    </location>
</feature>
<dbReference type="InterPro" id="IPR016024">
    <property type="entry name" value="ARM-type_fold"/>
</dbReference>
<feature type="domain" description="VHS" evidence="9">
    <location>
        <begin position="327"/>
        <end position="445"/>
    </location>
</feature>
<evidence type="ECO:0000256" key="1">
    <source>
        <dbReference type="ARBA" id="ARBA00004123"/>
    </source>
</evidence>
<dbReference type="PANTHER" id="PTHR34105:SF1">
    <property type="entry name" value="PROLINE-, GLUTAMIC ACID- AND LEUCINE-RICH PROTEIN 1"/>
    <property type="match status" value="1"/>
</dbReference>
<dbReference type="InterPro" id="IPR012980">
    <property type="entry name" value="PELP1_middle"/>
</dbReference>
<feature type="compositionally biased region" description="Low complexity" evidence="7">
    <location>
        <begin position="472"/>
        <end position="484"/>
    </location>
</feature>
<dbReference type="InterPro" id="IPR002014">
    <property type="entry name" value="VHS_dom"/>
</dbReference>
<dbReference type="GO" id="GO:0005737">
    <property type="term" value="C:cytoplasm"/>
    <property type="evidence" value="ECO:0007669"/>
    <property type="project" value="UniProtKB-SubCell"/>
</dbReference>
<feature type="compositionally biased region" description="Basic and acidic residues" evidence="7">
    <location>
        <begin position="714"/>
        <end position="731"/>
    </location>
</feature>
<protein>
    <submittedName>
        <fullName evidence="11">Proline-, glutamic acid- and leucine-rich protein 1-like isoform X1</fullName>
    </submittedName>
</protein>
<feature type="compositionally biased region" description="Basic and acidic residues" evidence="7">
    <location>
        <begin position="640"/>
        <end position="656"/>
    </location>
</feature>
<dbReference type="RefSeq" id="XP_032830936.1">
    <property type="nucleotide sequence ID" value="XM_032975045.1"/>
</dbReference>
<dbReference type="PROSITE" id="PS50179">
    <property type="entry name" value="VHS"/>
    <property type="match status" value="1"/>
</dbReference>
<accession>A0AAJ7U6U8</accession>
<evidence type="ECO:0000259" key="9">
    <source>
        <dbReference type="PROSITE" id="PS50179"/>
    </source>
</evidence>
<dbReference type="GO" id="GO:0006364">
    <property type="term" value="P:rRNA processing"/>
    <property type="evidence" value="ECO:0007669"/>
    <property type="project" value="TreeGrafter"/>
</dbReference>
<dbReference type="AlphaFoldDB" id="A0AAJ7U6U8"/>
<dbReference type="GO" id="GO:0035091">
    <property type="term" value="F:phosphatidylinositol binding"/>
    <property type="evidence" value="ECO:0007669"/>
    <property type="project" value="InterPro"/>
</dbReference>
<dbReference type="Pfam" id="PF08166">
    <property type="entry name" value="PELP1_HEAT"/>
    <property type="match status" value="2"/>
</dbReference>
<feature type="compositionally biased region" description="Low complexity" evidence="7">
    <location>
        <begin position="732"/>
        <end position="741"/>
    </location>
</feature>
<organism evidence="10 11">
    <name type="scientific">Petromyzon marinus</name>
    <name type="common">Sea lamprey</name>
    <dbReference type="NCBI Taxonomy" id="7757"/>
    <lineage>
        <taxon>Eukaryota</taxon>
        <taxon>Metazoa</taxon>
        <taxon>Chordata</taxon>
        <taxon>Craniata</taxon>
        <taxon>Vertebrata</taxon>
        <taxon>Cyclostomata</taxon>
        <taxon>Hyperoartia</taxon>
        <taxon>Petromyzontiformes</taxon>
        <taxon>Petromyzontidae</taxon>
        <taxon>Petromyzon</taxon>
    </lineage>
</organism>
<gene>
    <name evidence="11" type="primary">LOC116954493</name>
</gene>
<name>A0AAJ7U6U8_PETMA</name>
<keyword evidence="4" id="KW-0963">Cytoplasm</keyword>
<keyword evidence="10" id="KW-1185">Reference proteome</keyword>
<feature type="chain" id="PRO_5042480218" evidence="8">
    <location>
        <begin position="20"/>
        <end position="834"/>
    </location>
</feature>
<evidence type="ECO:0000256" key="3">
    <source>
        <dbReference type="ARBA" id="ARBA00010511"/>
    </source>
</evidence>
<evidence type="ECO:0000256" key="7">
    <source>
        <dbReference type="SAM" id="MobiDB-lite"/>
    </source>
</evidence>
<evidence type="ECO:0000256" key="4">
    <source>
        <dbReference type="ARBA" id="ARBA00022490"/>
    </source>
</evidence>
<sequence length="834" mass="87775">MAAPVGSTCALALTESVLGAFAFSAGAAPGGREAKWLLPEALALARDHGLFASAEGDASVNRWISHCNLCLNSLKTRWDGLSLLAALVRDCSTQVFVQHCCAWLRAVTQLLQPYEPEGGLALAVRVLADLLRFSAQLPELAREVSQSHLPALMSALLALRDQRECMAMEGLLACMRFYPKTSGTTKVKLELLFVPRLTATRPTVRELALGGFVLLPSLGGGGPTGGQKHAEAWTQQLHDVLRSLHAALTRLYDSGADEAQDWGPGVQLALPEPQADSPVYLLQVKQEFSCLARALVAMLREEFAAPVKVPAQPILTLVCRALAISPKRLAAVGEATMQLLVLPAVHTDALSLLEALIRTCGKRLLRFGDVINRAFPQVLATWSPPAETGGDPGRESPYSEVRVRAYGALAAWVDVCGATCRVLQDELQHAHDLLRHLVRDASPASDLIRLQVGRPRGDLQLGSRAGKRHKGGAPVTGATGTAGPRKSDARAGADVCLAALHALVRVVLRCGSLMPAKVHKRLHELAVSSALALQAGGAPPRPLGACPACRVELYRLLLHLLLAPSPALPPPLQPALRILARGQRDDSAQVSAFCADALVVASAIVHPRVPSLQLPAAAPAAAPPLGDPPAAAREFSWPGRDPDAEARDVRTDDRSPLDLSRNDAPGDWARPAVPRGSSGGGSGGTASADGSGGAEGPDDSATIADGVAAPLRVTAEKPRRAEDDGERRERAAASSLRSSGGTQEVDDVEEDGRVDGGNDGRASKRKRGRDEREAVAASDEKNDGGCGGGGGNDRDGDDDTMRTMLADFVDCPPEGEGSCRHREVVAAGELLARP</sequence>
<dbReference type="Proteomes" id="UP001318040">
    <property type="component" value="Chromosome 55"/>
</dbReference>
<keyword evidence="6" id="KW-0539">Nucleus</keyword>
<proteinExistence type="inferred from homology"/>
<dbReference type="InterPro" id="IPR012583">
    <property type="entry name" value="RIX1_N"/>
</dbReference>
<feature type="signal peptide" evidence="8">
    <location>
        <begin position="1"/>
        <end position="19"/>
    </location>
</feature>
<dbReference type="GO" id="GO:0005634">
    <property type="term" value="C:nucleus"/>
    <property type="evidence" value="ECO:0007669"/>
    <property type="project" value="UniProtKB-SubCell"/>
</dbReference>
<reference evidence="11" key="1">
    <citation type="submission" date="2025-08" db="UniProtKB">
        <authorList>
            <consortium name="RefSeq"/>
        </authorList>
    </citation>
    <scope>IDENTIFICATION</scope>
    <source>
        <tissue evidence="11">Sperm</tissue>
    </source>
</reference>
<comment type="subcellular location">
    <subcellularLocation>
        <location evidence="2">Cytoplasm</location>
    </subcellularLocation>
    <subcellularLocation>
        <location evidence="1">Nucleus</location>
    </subcellularLocation>
</comment>
<feature type="compositionally biased region" description="Gly residues" evidence="7">
    <location>
        <begin position="677"/>
        <end position="695"/>
    </location>
</feature>
<comment type="similarity">
    <text evidence="3">Belongs to the RIX1/PELP1 family.</text>
</comment>
<keyword evidence="8" id="KW-0732">Signal</keyword>
<dbReference type="SUPFAM" id="SSF48371">
    <property type="entry name" value="ARM repeat"/>
    <property type="match status" value="1"/>
</dbReference>
<dbReference type="GO" id="GO:0043130">
    <property type="term" value="F:ubiquitin binding"/>
    <property type="evidence" value="ECO:0007669"/>
    <property type="project" value="InterPro"/>
</dbReference>
<keyword evidence="5" id="KW-0677">Repeat</keyword>
<evidence type="ECO:0000313" key="10">
    <source>
        <dbReference type="Proteomes" id="UP001318040"/>
    </source>
</evidence>
<evidence type="ECO:0000256" key="2">
    <source>
        <dbReference type="ARBA" id="ARBA00004496"/>
    </source>
</evidence>
<dbReference type="KEGG" id="pmrn:116954493"/>
<evidence type="ECO:0000256" key="6">
    <source>
        <dbReference type="ARBA" id="ARBA00023242"/>
    </source>
</evidence>